<dbReference type="EMBL" id="CAJNYV010000582">
    <property type="protein sequence ID" value="CAF3368864.1"/>
    <property type="molecule type" value="Genomic_DNA"/>
</dbReference>
<dbReference type="Proteomes" id="UP000663838">
    <property type="component" value="Unassembled WGS sequence"/>
</dbReference>
<dbReference type="AlphaFoldDB" id="A0A821FPY3"/>
<dbReference type="EMBL" id="CAJOBS010000861">
    <property type="protein sequence ID" value="CAF4652504.1"/>
    <property type="molecule type" value="Genomic_DNA"/>
</dbReference>
<sequence>MLINLVTKLVVNIIKHVNSPHPNIFIAIDLLQKEHVIASIARIRDDAGAPTPKRRKNKVVTDECLMKLWKRYDEGRIDIPSFLKAAGLRYFKRSSKS</sequence>
<comment type="caution">
    <text evidence="2">The sequence shown here is derived from an EMBL/GenBank/DDBJ whole genome shotgun (WGS) entry which is preliminary data.</text>
</comment>
<accession>A0A821FPY3</accession>
<evidence type="ECO:0000313" key="3">
    <source>
        <dbReference type="Proteomes" id="UP000663838"/>
    </source>
</evidence>
<protein>
    <submittedName>
        <fullName evidence="2">Uncharacterized protein</fullName>
    </submittedName>
</protein>
<organism evidence="2 3">
    <name type="scientific">Rotaria socialis</name>
    <dbReference type="NCBI Taxonomy" id="392032"/>
    <lineage>
        <taxon>Eukaryota</taxon>
        <taxon>Metazoa</taxon>
        <taxon>Spiralia</taxon>
        <taxon>Gnathifera</taxon>
        <taxon>Rotifera</taxon>
        <taxon>Eurotatoria</taxon>
        <taxon>Bdelloidea</taxon>
        <taxon>Philodinida</taxon>
        <taxon>Philodinidae</taxon>
        <taxon>Rotaria</taxon>
    </lineage>
</organism>
<reference evidence="2" key="1">
    <citation type="submission" date="2021-02" db="EMBL/GenBank/DDBJ databases">
        <authorList>
            <person name="Nowell W R."/>
        </authorList>
    </citation>
    <scope>NUCLEOTIDE SEQUENCE</scope>
</reference>
<evidence type="ECO:0000313" key="2">
    <source>
        <dbReference type="EMBL" id="CAF4652504.1"/>
    </source>
</evidence>
<name>A0A821FPY3_9BILA</name>
<gene>
    <name evidence="1" type="ORF">KIK155_LOCUS5198</name>
    <name evidence="2" type="ORF">TOA249_LOCUS14105</name>
</gene>
<proteinExistence type="predicted"/>
<dbReference type="Proteomes" id="UP000663865">
    <property type="component" value="Unassembled WGS sequence"/>
</dbReference>
<evidence type="ECO:0000313" key="1">
    <source>
        <dbReference type="EMBL" id="CAF3368864.1"/>
    </source>
</evidence>